<dbReference type="PANTHER" id="PTHR33782">
    <property type="entry name" value="OS01G0121600 PROTEIN"/>
    <property type="match status" value="1"/>
</dbReference>
<evidence type="ECO:0000256" key="1">
    <source>
        <dbReference type="SAM" id="Phobius"/>
    </source>
</evidence>
<keyword evidence="1" id="KW-0812">Transmembrane</keyword>
<gene>
    <name evidence="2" type="ORF">OSB04_007316</name>
</gene>
<name>A0AA38TXF9_9ASTR</name>
<dbReference type="PANTHER" id="PTHR33782:SF27">
    <property type="entry name" value="PROTEIN, PUTATIVE-RELATED"/>
    <property type="match status" value="1"/>
</dbReference>
<protein>
    <submittedName>
        <fullName evidence="2">Uncharacterized protein</fullName>
    </submittedName>
</protein>
<proteinExistence type="predicted"/>
<reference evidence="2" key="1">
    <citation type="submission" date="2023-03" db="EMBL/GenBank/DDBJ databases">
        <title>Chromosome-scale reference genome and RAD-based genetic map of yellow starthistle (Centaurea solstitialis) reveal putative structural variation and QTLs associated with invader traits.</title>
        <authorList>
            <person name="Reatini B."/>
            <person name="Cang F.A."/>
            <person name="Jiang Q."/>
            <person name="Mckibben M.T.W."/>
            <person name="Barker M.S."/>
            <person name="Rieseberg L.H."/>
            <person name="Dlugosch K.M."/>
        </authorList>
    </citation>
    <scope>NUCLEOTIDE SEQUENCE</scope>
    <source>
        <strain evidence="2">CAN-66</strain>
        <tissue evidence="2">Leaf</tissue>
    </source>
</reference>
<feature type="transmembrane region" description="Helical" evidence="1">
    <location>
        <begin position="70"/>
        <end position="94"/>
    </location>
</feature>
<evidence type="ECO:0000313" key="2">
    <source>
        <dbReference type="EMBL" id="KAJ9562156.1"/>
    </source>
</evidence>
<organism evidence="2 3">
    <name type="scientific">Centaurea solstitialis</name>
    <name type="common">yellow star-thistle</name>
    <dbReference type="NCBI Taxonomy" id="347529"/>
    <lineage>
        <taxon>Eukaryota</taxon>
        <taxon>Viridiplantae</taxon>
        <taxon>Streptophyta</taxon>
        <taxon>Embryophyta</taxon>
        <taxon>Tracheophyta</taxon>
        <taxon>Spermatophyta</taxon>
        <taxon>Magnoliopsida</taxon>
        <taxon>eudicotyledons</taxon>
        <taxon>Gunneridae</taxon>
        <taxon>Pentapetalae</taxon>
        <taxon>asterids</taxon>
        <taxon>campanulids</taxon>
        <taxon>Asterales</taxon>
        <taxon>Asteraceae</taxon>
        <taxon>Carduoideae</taxon>
        <taxon>Cardueae</taxon>
        <taxon>Centaureinae</taxon>
        <taxon>Centaurea</taxon>
    </lineage>
</organism>
<dbReference type="Proteomes" id="UP001172457">
    <property type="component" value="Chromosome 2"/>
</dbReference>
<comment type="caution">
    <text evidence="2">The sequence shown here is derived from an EMBL/GenBank/DDBJ whole genome shotgun (WGS) entry which is preliminary data.</text>
</comment>
<keyword evidence="3" id="KW-1185">Reference proteome</keyword>
<dbReference type="EMBL" id="JARYMX010000002">
    <property type="protein sequence ID" value="KAJ9562156.1"/>
    <property type="molecule type" value="Genomic_DNA"/>
</dbReference>
<accession>A0AA38TXF9</accession>
<keyword evidence="1" id="KW-0472">Membrane</keyword>
<dbReference type="AlphaFoldDB" id="A0AA38TXF9"/>
<sequence>MNDRRNVVDENMIVLRMRIKELEIEEMGGLPLAVPKNWMEWEKHYERYNEDVCEAIGMLQLWLMNTRPSLALGTLTLLMFSVSLSTSVSICHFIRLVKLLF</sequence>
<evidence type="ECO:0000313" key="3">
    <source>
        <dbReference type="Proteomes" id="UP001172457"/>
    </source>
</evidence>
<keyword evidence="1" id="KW-1133">Transmembrane helix</keyword>